<organism evidence="4 5">
    <name type="scientific">Paracoccus marcusii</name>
    <dbReference type="NCBI Taxonomy" id="59779"/>
    <lineage>
        <taxon>Bacteria</taxon>
        <taxon>Pseudomonadati</taxon>
        <taxon>Pseudomonadota</taxon>
        <taxon>Alphaproteobacteria</taxon>
        <taxon>Rhodobacterales</taxon>
        <taxon>Paracoccaceae</taxon>
        <taxon>Paracoccus</taxon>
    </lineage>
</organism>
<dbReference type="EMBL" id="CP117466">
    <property type="protein sequence ID" value="WDA12377.1"/>
    <property type="molecule type" value="Genomic_DNA"/>
</dbReference>
<keyword evidence="1" id="KW-0175">Coiled coil</keyword>
<name>A0ABY7UR24_9RHOB</name>
<feature type="transmembrane region" description="Helical" evidence="3">
    <location>
        <begin position="381"/>
        <end position="403"/>
    </location>
</feature>
<keyword evidence="4" id="KW-0813">Transport</keyword>
<keyword evidence="4" id="KW-0762">Sugar transport</keyword>
<keyword evidence="3" id="KW-0812">Transmembrane</keyword>
<dbReference type="Proteomes" id="UP001216899">
    <property type="component" value="Chromosome"/>
</dbReference>
<evidence type="ECO:0000256" key="3">
    <source>
        <dbReference type="SAM" id="Phobius"/>
    </source>
</evidence>
<dbReference type="PANTHER" id="PTHR32309">
    <property type="entry name" value="TYROSINE-PROTEIN KINASE"/>
    <property type="match status" value="1"/>
</dbReference>
<gene>
    <name evidence="4" type="ORF">PRL19_13980</name>
</gene>
<dbReference type="InterPro" id="IPR050445">
    <property type="entry name" value="Bact_polysacc_biosynth/exp"/>
</dbReference>
<evidence type="ECO:0000313" key="5">
    <source>
        <dbReference type="Proteomes" id="UP001216899"/>
    </source>
</evidence>
<dbReference type="PANTHER" id="PTHR32309:SF13">
    <property type="entry name" value="FERRIC ENTEROBACTIN TRANSPORT PROTEIN FEPE"/>
    <property type="match status" value="1"/>
</dbReference>
<feature type="transmembrane region" description="Helical" evidence="3">
    <location>
        <begin position="49"/>
        <end position="71"/>
    </location>
</feature>
<keyword evidence="3" id="KW-1133">Transmembrane helix</keyword>
<evidence type="ECO:0000256" key="1">
    <source>
        <dbReference type="SAM" id="Coils"/>
    </source>
</evidence>
<evidence type="ECO:0000256" key="2">
    <source>
        <dbReference type="SAM" id="MobiDB-lite"/>
    </source>
</evidence>
<evidence type="ECO:0000313" key="4">
    <source>
        <dbReference type="EMBL" id="WDA12377.1"/>
    </source>
</evidence>
<keyword evidence="3" id="KW-0472">Membrane</keyword>
<keyword evidence="5" id="KW-1185">Reference proteome</keyword>
<reference evidence="4 5" key="1">
    <citation type="submission" date="2023-02" db="EMBL/GenBank/DDBJ databases">
        <title>Whole genome sequenc of Paracoccus marcusii MBLB0836.</title>
        <authorList>
            <person name="Seo M.-J."/>
            <person name="Cho E.-S."/>
            <person name="Hwang C.Y."/>
        </authorList>
    </citation>
    <scope>NUCLEOTIDE SEQUENCE [LARGE SCALE GENOMIC DNA]</scope>
    <source>
        <strain evidence="4 5">MBLB0836</strain>
    </source>
</reference>
<dbReference type="RefSeq" id="WP_246071247.1">
    <property type="nucleotide sequence ID" value="NZ_CP117466.1"/>
</dbReference>
<feature type="region of interest" description="Disordered" evidence="2">
    <location>
        <begin position="1"/>
        <end position="21"/>
    </location>
</feature>
<feature type="coiled-coil region" evidence="1">
    <location>
        <begin position="217"/>
        <end position="244"/>
    </location>
</feature>
<protein>
    <submittedName>
        <fullName evidence="4">Sugar transporter</fullName>
    </submittedName>
</protein>
<proteinExistence type="predicted"/>
<sequence length="407" mass="45309">MVHRPGQGAGQQVIRPGQHNPQMQARIQAAMQQPVLPPAGPARLHRRHYGMAISFVLMVIIPVLLSAVYIYTRASDQYASYVGFSVRSESAPSPADVLGGLGSLVGVTSSSTSDTDILYKFIQSRDLVERVNARIDLREVWSKAPGDPIFGFNGGPSLEDLVEEWERKVRIHYDSGMIDLRILAFDPVDAQTIANAILEEGGILINRLNDIAREDALRYARDELDRAQDRLREARQEVTEFRNRYQLVDPVADVQGQIGVVTSLQQQLAEQLVGLGLLQANAQPEDPRIGQAELRIQVIRDQIEAERQKFGSTGGEEALSDVVGQFEILTVDRQFAEATYTAALAGFETARAEAVRQSRYLAPYIRPTLAQEAEFPERAKLLLMIAGFLTVLWVIGSLIFYSLRDRR</sequence>
<accession>A0ABY7UR24</accession>